<dbReference type="STRING" id="1314773.A0A3N2Q8N5"/>
<dbReference type="SUPFAM" id="SSF48350">
    <property type="entry name" value="GTPase activation domain, GAP"/>
    <property type="match status" value="1"/>
</dbReference>
<dbReference type="CDD" id="cd04436">
    <property type="entry name" value="DEP_fRgd2"/>
    <property type="match status" value="1"/>
</dbReference>
<dbReference type="GO" id="GO:0007264">
    <property type="term" value="P:small GTPase-mediated signal transduction"/>
    <property type="evidence" value="ECO:0007669"/>
    <property type="project" value="TreeGrafter"/>
</dbReference>
<keyword evidence="8" id="KW-1185">Reference proteome</keyword>
<dbReference type="PROSITE" id="PS51741">
    <property type="entry name" value="F_BAR"/>
    <property type="match status" value="1"/>
</dbReference>
<dbReference type="SMART" id="SM00055">
    <property type="entry name" value="FCH"/>
    <property type="match status" value="1"/>
</dbReference>
<evidence type="ECO:0000313" key="7">
    <source>
        <dbReference type="EMBL" id="ROT43134.1"/>
    </source>
</evidence>
<accession>A0A3N2Q8N5</accession>
<gene>
    <name evidence="7" type="ORF">SODALDRAFT_319657</name>
</gene>
<dbReference type="PANTHER" id="PTHR23065">
    <property type="entry name" value="PROLINE-SERINE-THREONINE PHOSPHATASE INTERACTING PROTEIN 1"/>
    <property type="match status" value="1"/>
</dbReference>
<dbReference type="InterPro" id="IPR000198">
    <property type="entry name" value="RhoGAP_dom"/>
</dbReference>
<evidence type="ECO:0000259" key="4">
    <source>
        <dbReference type="PROSITE" id="PS50186"/>
    </source>
</evidence>
<dbReference type="InterPro" id="IPR027267">
    <property type="entry name" value="AH/BAR_dom_sf"/>
</dbReference>
<feature type="region of interest" description="Disordered" evidence="3">
    <location>
        <begin position="185"/>
        <end position="210"/>
    </location>
</feature>
<dbReference type="Pfam" id="PF00611">
    <property type="entry name" value="FCH"/>
    <property type="match status" value="1"/>
</dbReference>
<proteinExistence type="predicted"/>
<dbReference type="Proteomes" id="UP000272025">
    <property type="component" value="Unassembled WGS sequence"/>
</dbReference>
<feature type="domain" description="DEP" evidence="4">
    <location>
        <begin position="251"/>
        <end position="312"/>
    </location>
</feature>
<reference evidence="7 8" key="1">
    <citation type="journal article" date="2018" name="Mol. Ecol.">
        <title>The obligate alkalophilic soda-lake fungus Sodiomyces alkalinus has shifted to a protein diet.</title>
        <authorList>
            <person name="Grum-Grzhimaylo A.A."/>
            <person name="Falkoski D.L."/>
            <person name="van den Heuvel J."/>
            <person name="Valero-Jimenez C.A."/>
            <person name="Min B."/>
            <person name="Choi I.G."/>
            <person name="Lipzen A."/>
            <person name="Daum C.G."/>
            <person name="Aanen D.K."/>
            <person name="Tsang A."/>
            <person name="Henrissat B."/>
            <person name="Bilanenko E.N."/>
            <person name="de Vries R.P."/>
            <person name="van Kan J.A.L."/>
            <person name="Grigoriev I.V."/>
            <person name="Debets A.J.M."/>
        </authorList>
    </citation>
    <scope>NUCLEOTIDE SEQUENCE [LARGE SCALE GENOMIC DNA]</scope>
    <source>
        <strain evidence="7 8">F11</strain>
    </source>
</reference>
<dbReference type="PANTHER" id="PTHR23065:SF17">
    <property type="entry name" value="RHO-GTPASE-ACTIVATING PROTEIN RGD2"/>
    <property type="match status" value="1"/>
</dbReference>
<evidence type="ECO:0000259" key="5">
    <source>
        <dbReference type="PROSITE" id="PS50238"/>
    </source>
</evidence>
<feature type="coiled-coil region" evidence="2">
    <location>
        <begin position="367"/>
        <end position="394"/>
    </location>
</feature>
<dbReference type="SUPFAM" id="SSF103657">
    <property type="entry name" value="BAR/IMD domain-like"/>
    <property type="match status" value="2"/>
</dbReference>
<dbReference type="AlphaFoldDB" id="A0A3N2Q8N5"/>
<dbReference type="InterPro" id="IPR001060">
    <property type="entry name" value="FCH_dom"/>
</dbReference>
<dbReference type="GeneID" id="39577943"/>
<dbReference type="OrthoDB" id="2155291at2759"/>
<dbReference type="EMBL" id="ML119051">
    <property type="protein sequence ID" value="ROT43134.1"/>
    <property type="molecule type" value="Genomic_DNA"/>
</dbReference>
<evidence type="ECO:0000256" key="3">
    <source>
        <dbReference type="SAM" id="MobiDB-lite"/>
    </source>
</evidence>
<evidence type="ECO:0000256" key="2">
    <source>
        <dbReference type="SAM" id="Coils"/>
    </source>
</evidence>
<dbReference type="GO" id="GO:0000935">
    <property type="term" value="C:division septum"/>
    <property type="evidence" value="ECO:0007669"/>
    <property type="project" value="TreeGrafter"/>
</dbReference>
<dbReference type="GO" id="GO:0007010">
    <property type="term" value="P:cytoskeleton organization"/>
    <property type="evidence" value="ECO:0007669"/>
    <property type="project" value="TreeGrafter"/>
</dbReference>
<dbReference type="Gene3D" id="1.20.1270.60">
    <property type="entry name" value="Arfaptin homology (AH) domain/BAR domain"/>
    <property type="match status" value="2"/>
</dbReference>
<evidence type="ECO:0000256" key="1">
    <source>
        <dbReference type="PROSITE-ProRule" id="PRU01077"/>
    </source>
</evidence>
<dbReference type="RefSeq" id="XP_028470940.1">
    <property type="nucleotide sequence ID" value="XM_028609465.1"/>
</dbReference>
<keyword evidence="1 2" id="KW-0175">Coiled coil</keyword>
<dbReference type="InterPro" id="IPR036388">
    <property type="entry name" value="WH-like_DNA-bd_sf"/>
</dbReference>
<sequence length="887" mass="99113">MPGFADSFWSPDYAAGLGVLFGKLQQGVLENRQILTVARLRAEAEEAYGQRLGEIAPAVNKVQGGFSRDDGATIRKLLPSSLCVDVWSVFQTQAYDGVRTEMEDAAKSHKKIAHNIRDLVVNPFSRWCDAHESRIQDSQDDLQARIKNHDRQADLVRKLRSNYFNKCRLVEDIEEENKLAFRDLESSPKNNQVPEIKVSENKEAEAEAEAEEEEALEIGDEVYHPDQVKKILAHMLNTIPLGEHKVPIMGTYQNTSPGTDIVEYLQRNMGTTSVSYAERIGQDLISHGFLRLIGNVGNTFANSSKMIYQWRPKAFEMAGVQEKKQLGRTFSIPVSDGSSDSPVVGTVSEYLANWNVLGNAHPNETPAERLRREAREADEKYKAAVRRLDELRCDLEENIYLHLRFLERCELDRLKAIKTVILDFSGTISNAIPILQSAVDNMMLFQETVQPASDLRYMLENYRTGGFHPKVVVYENYYNKVDEQTFGVDLEARAKADKKRVPIIVTTLLTFLDHHYPDLEGDEARRGVWLVDVPLSQIHKLRAKVNNGKPVPHEVLTQFDIPTVASLLKLYLLELPDSLVSTHLYEIIRQFYTAPQSVDSSDTSRISVLVQTLAQLRLTNIATLDACMNHFTRLIDLTSADEEYIAALATSLAPCILRPRTESSLTMEEKHAYRLIRDLFKYKDPIFAELKRMSTVHSGAIGSVVGGRPRAISTDESNRRANMEERNRALLEKASGGRSRATSPAPSPRTGHRRDRSVGGPETRFPIQTSPTSANDRHQASLGSIVGATSGLAKRQSLEVPDLATDSSLPQERGRAQDRSSQPVNGAETILSKIELSDSPMEKRNSLGRSGARFVGGRRVTASSGSNPIVEPETPRGVTLEDKPMVD</sequence>
<dbReference type="GO" id="GO:0005886">
    <property type="term" value="C:plasma membrane"/>
    <property type="evidence" value="ECO:0007669"/>
    <property type="project" value="TreeGrafter"/>
</dbReference>
<dbReference type="InterPro" id="IPR031160">
    <property type="entry name" value="F_BAR_dom"/>
</dbReference>
<dbReference type="GO" id="GO:0005737">
    <property type="term" value="C:cytoplasm"/>
    <property type="evidence" value="ECO:0007669"/>
    <property type="project" value="TreeGrafter"/>
</dbReference>
<dbReference type="Gene3D" id="1.10.10.10">
    <property type="entry name" value="Winged helix-like DNA-binding domain superfamily/Winged helix DNA-binding domain"/>
    <property type="match status" value="1"/>
</dbReference>
<dbReference type="GO" id="GO:0005096">
    <property type="term" value="F:GTPase activator activity"/>
    <property type="evidence" value="ECO:0007669"/>
    <property type="project" value="TreeGrafter"/>
</dbReference>
<feature type="domain" description="Rho-GAP" evidence="5">
    <location>
        <begin position="488"/>
        <end position="687"/>
    </location>
</feature>
<feature type="region of interest" description="Disordered" evidence="3">
    <location>
        <begin position="797"/>
        <end position="887"/>
    </location>
</feature>
<dbReference type="InterPro" id="IPR000591">
    <property type="entry name" value="DEP_dom"/>
</dbReference>
<dbReference type="PROSITE" id="PS50186">
    <property type="entry name" value="DEP"/>
    <property type="match status" value="1"/>
</dbReference>
<feature type="domain" description="F-BAR" evidence="6">
    <location>
        <begin position="2"/>
        <end position="454"/>
    </location>
</feature>
<dbReference type="CDD" id="cd04399">
    <property type="entry name" value="RhoGAP_fRGD2"/>
    <property type="match status" value="1"/>
</dbReference>
<name>A0A3N2Q8N5_SODAK</name>
<dbReference type="FunFam" id="1.10.555.10:FF:000044">
    <property type="entry name" value="Rho-gtpase-activating protein 8"/>
    <property type="match status" value="1"/>
</dbReference>
<dbReference type="SMART" id="SM00324">
    <property type="entry name" value="RhoGAP"/>
    <property type="match status" value="1"/>
</dbReference>
<protein>
    <submittedName>
        <fullName evidence="7">Rho-GTPase-activating protein</fullName>
    </submittedName>
</protein>
<evidence type="ECO:0000259" key="6">
    <source>
        <dbReference type="PROSITE" id="PS51741"/>
    </source>
</evidence>
<dbReference type="Gene3D" id="1.10.555.10">
    <property type="entry name" value="Rho GTPase activation protein"/>
    <property type="match status" value="1"/>
</dbReference>
<dbReference type="Pfam" id="PF00620">
    <property type="entry name" value="RhoGAP"/>
    <property type="match status" value="1"/>
</dbReference>
<dbReference type="Pfam" id="PF00610">
    <property type="entry name" value="DEP"/>
    <property type="match status" value="1"/>
</dbReference>
<dbReference type="SMART" id="SM00049">
    <property type="entry name" value="DEP"/>
    <property type="match status" value="1"/>
</dbReference>
<feature type="region of interest" description="Disordered" evidence="3">
    <location>
        <begin position="704"/>
        <end position="778"/>
    </location>
</feature>
<evidence type="ECO:0000313" key="8">
    <source>
        <dbReference type="Proteomes" id="UP000272025"/>
    </source>
</evidence>
<organism evidence="7 8">
    <name type="scientific">Sodiomyces alkalinus (strain CBS 110278 / VKM F-3762 / F11)</name>
    <name type="common">Alkaliphilic filamentous fungus</name>
    <dbReference type="NCBI Taxonomy" id="1314773"/>
    <lineage>
        <taxon>Eukaryota</taxon>
        <taxon>Fungi</taxon>
        <taxon>Dikarya</taxon>
        <taxon>Ascomycota</taxon>
        <taxon>Pezizomycotina</taxon>
        <taxon>Sordariomycetes</taxon>
        <taxon>Hypocreomycetidae</taxon>
        <taxon>Glomerellales</taxon>
        <taxon>Plectosphaerellaceae</taxon>
        <taxon>Sodiomyces</taxon>
    </lineage>
</organism>
<feature type="compositionally biased region" description="Basic and acidic residues" evidence="3">
    <location>
        <begin position="716"/>
        <end position="731"/>
    </location>
</feature>
<dbReference type="FunFam" id="1.20.1270.60:FF:000050">
    <property type="entry name" value="RhoGAP and Fes/CIP4 domain protein"/>
    <property type="match status" value="1"/>
</dbReference>
<dbReference type="InterPro" id="IPR008936">
    <property type="entry name" value="Rho_GTPase_activation_prot"/>
</dbReference>
<dbReference type="PROSITE" id="PS50238">
    <property type="entry name" value="RHOGAP"/>
    <property type="match status" value="1"/>
</dbReference>